<protein>
    <submittedName>
        <fullName evidence="2">GNAT family N-acetyltransferase</fullName>
    </submittedName>
</protein>
<dbReference type="KEGG" id="poz:I0K15_13905"/>
<evidence type="ECO:0000313" key="2">
    <source>
        <dbReference type="EMBL" id="QPH52896.1"/>
    </source>
</evidence>
<dbReference type="Gene3D" id="3.40.630.30">
    <property type="match status" value="1"/>
</dbReference>
<dbReference type="InterPro" id="IPR051531">
    <property type="entry name" value="N-acetyltransferase"/>
</dbReference>
<dbReference type="Proteomes" id="UP000594800">
    <property type="component" value="Chromosome"/>
</dbReference>
<dbReference type="InterPro" id="IPR016181">
    <property type="entry name" value="Acyl_CoA_acyltransferase"/>
</dbReference>
<dbReference type="RefSeq" id="WP_196102107.1">
    <property type="nucleotide sequence ID" value="NZ_CP064942.1"/>
</dbReference>
<dbReference type="AlphaFoldDB" id="A0A7S9QCA3"/>
<evidence type="ECO:0000313" key="3">
    <source>
        <dbReference type="Proteomes" id="UP000594800"/>
    </source>
</evidence>
<dbReference type="EMBL" id="CP064942">
    <property type="protein sequence ID" value="QPH52896.1"/>
    <property type="molecule type" value="Genomic_DNA"/>
</dbReference>
<accession>A0A7S9QCA3</accession>
<feature type="domain" description="N-acetyltransferase" evidence="1">
    <location>
        <begin position="33"/>
        <end position="187"/>
    </location>
</feature>
<dbReference type="InterPro" id="IPR000182">
    <property type="entry name" value="GNAT_dom"/>
</dbReference>
<name>A0A7S9QCA3_9RHOB</name>
<sequence>MTVAPYMHARAERIGPFPGGQQDLFPVLTTERLTMRPPQLADFETYAAFYASDRAEHIGGPLDLRSAWNLFLTDVGTWATFGFGFWMVEHEGQLVGQVGLHHPPHHAELELGWNLYAGSEGKGIAREAAEASREWARAHLPGQRLVSYIDRANTRSIALAERMGASDIGTAAHDEACGTWLHPERAA</sequence>
<organism evidence="2 3">
    <name type="scientific">Pontivivens ytuae</name>
    <dbReference type="NCBI Taxonomy" id="2789856"/>
    <lineage>
        <taxon>Bacteria</taxon>
        <taxon>Pseudomonadati</taxon>
        <taxon>Pseudomonadota</taxon>
        <taxon>Alphaproteobacteria</taxon>
        <taxon>Rhodobacterales</taxon>
        <taxon>Paracoccaceae</taxon>
        <taxon>Pontivivens</taxon>
    </lineage>
</organism>
<dbReference type="PROSITE" id="PS51186">
    <property type="entry name" value="GNAT"/>
    <property type="match status" value="1"/>
</dbReference>
<reference evidence="2 3" key="1">
    <citation type="submission" date="2020-11" db="EMBL/GenBank/DDBJ databases">
        <title>Description of Pontivivens ytuae sp. nov. isolated from deep sea sediment of Mariana Trench.</title>
        <authorList>
            <person name="Wang Z."/>
            <person name="Sun Q.-L."/>
            <person name="Xu X.-D."/>
            <person name="Tang Y.-Z."/>
            <person name="Zhang J."/>
        </authorList>
    </citation>
    <scope>NUCLEOTIDE SEQUENCE [LARGE SCALE GENOMIC DNA]</scope>
    <source>
        <strain evidence="2 3">MT2928</strain>
    </source>
</reference>
<evidence type="ECO:0000259" key="1">
    <source>
        <dbReference type="PROSITE" id="PS51186"/>
    </source>
</evidence>
<keyword evidence="2" id="KW-0808">Transferase</keyword>
<dbReference type="PANTHER" id="PTHR43792">
    <property type="entry name" value="GNAT FAMILY, PUTATIVE (AFU_ORTHOLOGUE AFUA_3G00765)-RELATED-RELATED"/>
    <property type="match status" value="1"/>
</dbReference>
<gene>
    <name evidence="2" type="ORF">I0K15_13905</name>
</gene>
<dbReference type="Pfam" id="PF13302">
    <property type="entry name" value="Acetyltransf_3"/>
    <property type="match status" value="1"/>
</dbReference>
<dbReference type="GO" id="GO:0016747">
    <property type="term" value="F:acyltransferase activity, transferring groups other than amino-acyl groups"/>
    <property type="evidence" value="ECO:0007669"/>
    <property type="project" value="InterPro"/>
</dbReference>
<dbReference type="PANTHER" id="PTHR43792:SF1">
    <property type="entry name" value="N-ACETYLTRANSFERASE DOMAIN-CONTAINING PROTEIN"/>
    <property type="match status" value="1"/>
</dbReference>
<dbReference type="SUPFAM" id="SSF55729">
    <property type="entry name" value="Acyl-CoA N-acyltransferases (Nat)"/>
    <property type="match status" value="1"/>
</dbReference>
<proteinExistence type="predicted"/>
<keyword evidence="3" id="KW-1185">Reference proteome</keyword>